<dbReference type="GO" id="GO:0001935">
    <property type="term" value="P:endothelial cell proliferation"/>
    <property type="evidence" value="ECO:0007669"/>
    <property type="project" value="UniProtKB-UniRule"/>
</dbReference>
<evidence type="ECO:0000256" key="3">
    <source>
        <dbReference type="ARBA" id="ARBA00022833"/>
    </source>
</evidence>
<evidence type="ECO:0000256" key="6">
    <source>
        <dbReference type="RuleBase" id="RU369073"/>
    </source>
</evidence>
<dbReference type="AlphaFoldDB" id="A0A9Q1HUG8"/>
<evidence type="ECO:0000256" key="4">
    <source>
        <dbReference type="ARBA" id="ARBA00023125"/>
    </source>
</evidence>
<keyword evidence="6" id="KW-0804">Transcription</keyword>
<dbReference type="Proteomes" id="UP001152803">
    <property type="component" value="Unassembled WGS sequence"/>
</dbReference>
<keyword evidence="6" id="KW-0175">Coiled coil</keyword>
<keyword evidence="6" id="KW-0805">Transcription regulation</keyword>
<dbReference type="EMBL" id="JAFJMO010000010">
    <property type="protein sequence ID" value="KAJ8265577.1"/>
    <property type="molecule type" value="Genomic_DNA"/>
</dbReference>
<dbReference type="PANTHER" id="PTHR46600:SF11">
    <property type="entry name" value="THAP DOMAIN-CONTAINING PROTEIN 10"/>
    <property type="match status" value="1"/>
</dbReference>
<protein>
    <recommendedName>
        <fullName evidence="6">THAP domain-containing protein 1</fullName>
    </recommendedName>
</protein>
<dbReference type="SUPFAM" id="SSF57716">
    <property type="entry name" value="Glucocorticoid receptor-like (DNA-binding domain)"/>
    <property type="match status" value="1"/>
</dbReference>
<dbReference type="PROSITE" id="PS50950">
    <property type="entry name" value="ZF_THAP"/>
    <property type="match status" value="1"/>
</dbReference>
<keyword evidence="2 5" id="KW-0863">Zinc-finger</keyword>
<name>A0A9Q1HUG8_CONCO</name>
<dbReference type="GO" id="GO:0008270">
    <property type="term" value="F:zinc ion binding"/>
    <property type="evidence" value="ECO:0007669"/>
    <property type="project" value="UniProtKB-KW"/>
</dbReference>
<dbReference type="OrthoDB" id="5982876at2759"/>
<keyword evidence="3" id="KW-0862">Zinc</keyword>
<feature type="domain" description="THAP-type" evidence="7">
    <location>
        <begin position="1"/>
        <end position="87"/>
    </location>
</feature>
<keyword evidence="1" id="KW-0479">Metal-binding</keyword>
<evidence type="ECO:0000256" key="2">
    <source>
        <dbReference type="ARBA" id="ARBA00022771"/>
    </source>
</evidence>
<dbReference type="GO" id="GO:0003700">
    <property type="term" value="F:DNA-binding transcription factor activity"/>
    <property type="evidence" value="ECO:0007669"/>
    <property type="project" value="UniProtKB-UniRule"/>
</dbReference>
<reference evidence="8" key="1">
    <citation type="journal article" date="2023" name="Science">
        <title>Genome structures resolve the early diversification of teleost fishes.</title>
        <authorList>
            <person name="Parey E."/>
            <person name="Louis A."/>
            <person name="Montfort J."/>
            <person name="Bouchez O."/>
            <person name="Roques C."/>
            <person name="Iampietro C."/>
            <person name="Lluch J."/>
            <person name="Castinel A."/>
            <person name="Donnadieu C."/>
            <person name="Desvignes T."/>
            <person name="Floi Bucao C."/>
            <person name="Jouanno E."/>
            <person name="Wen M."/>
            <person name="Mejri S."/>
            <person name="Dirks R."/>
            <person name="Jansen H."/>
            <person name="Henkel C."/>
            <person name="Chen W.J."/>
            <person name="Zahm M."/>
            <person name="Cabau C."/>
            <person name="Klopp C."/>
            <person name="Thompson A.W."/>
            <person name="Robinson-Rechavi M."/>
            <person name="Braasch I."/>
            <person name="Lecointre G."/>
            <person name="Bobe J."/>
            <person name="Postlethwait J.H."/>
            <person name="Berthelot C."/>
            <person name="Roest Crollius H."/>
            <person name="Guiguen Y."/>
        </authorList>
    </citation>
    <scope>NUCLEOTIDE SEQUENCE</scope>
    <source>
        <strain evidence="8">Concon-B</strain>
    </source>
</reference>
<evidence type="ECO:0000256" key="1">
    <source>
        <dbReference type="ARBA" id="ARBA00022723"/>
    </source>
</evidence>
<evidence type="ECO:0000313" key="9">
    <source>
        <dbReference type="Proteomes" id="UP001152803"/>
    </source>
</evidence>
<evidence type="ECO:0000256" key="5">
    <source>
        <dbReference type="PROSITE-ProRule" id="PRU00309"/>
    </source>
</evidence>
<sequence length="200" mass="22370">MSKAHMTCAVAGCTAAHVSMHTLPRDTALRQEWVNFIFSNKVPEYVSQHLRLCTAHFSPYCIENQARYNAGFASKLVLRPGAVPTVLNPDSDVKPKLPTFTREVGCQTDPPKNEKRTVCTQLGTYTLLHKHVKSRATQDHLSFKQRRHYLAGMHFNENVDQSQTISSTGQLAYMIKYPKSRDNASFKSSGPGQHATIGTH</sequence>
<dbReference type="InterPro" id="IPR026516">
    <property type="entry name" value="THAP1/10"/>
</dbReference>
<dbReference type="Pfam" id="PF05485">
    <property type="entry name" value="THAP"/>
    <property type="match status" value="1"/>
</dbReference>
<comment type="subcellular location">
    <subcellularLocation>
        <location evidence="6">Nucleus</location>
        <location evidence="6">Nucleoplasm</location>
    </subcellularLocation>
</comment>
<accession>A0A9Q1HUG8</accession>
<evidence type="ECO:0000313" key="8">
    <source>
        <dbReference type="EMBL" id="KAJ8265577.1"/>
    </source>
</evidence>
<evidence type="ECO:0000259" key="7">
    <source>
        <dbReference type="PROSITE" id="PS50950"/>
    </source>
</evidence>
<keyword evidence="6" id="KW-0539">Nucleus</keyword>
<gene>
    <name evidence="8" type="ORF">COCON_G00146760</name>
</gene>
<dbReference type="GO" id="GO:0005654">
    <property type="term" value="C:nucleoplasm"/>
    <property type="evidence" value="ECO:0007669"/>
    <property type="project" value="UniProtKB-SubCell"/>
</dbReference>
<dbReference type="SMART" id="SM00692">
    <property type="entry name" value="DM3"/>
    <property type="match status" value="1"/>
</dbReference>
<comment type="function">
    <text evidence="6">DNA-binding transcription regulator that regulates endothelial cell proliferation and G1/S cell-cycle progression. Specifically binds the 5'-[AT]NTNN[GT]GGCA[AGT]-3' core DNA sequence and acts by modulating expression of pRB-E2F cell-cycle target genes.</text>
</comment>
<dbReference type="SMART" id="SM00980">
    <property type="entry name" value="THAP"/>
    <property type="match status" value="1"/>
</dbReference>
<comment type="caution">
    <text evidence="8">The sequence shown here is derived from an EMBL/GenBank/DDBJ whole genome shotgun (WGS) entry which is preliminary data.</text>
</comment>
<keyword evidence="4 5" id="KW-0238">DNA-binding</keyword>
<proteinExistence type="inferred from homology"/>
<keyword evidence="6" id="KW-0131">Cell cycle</keyword>
<comment type="similarity">
    <text evidence="6">Belongs to the THAP1 family.</text>
</comment>
<dbReference type="InterPro" id="IPR006612">
    <property type="entry name" value="THAP_Znf"/>
</dbReference>
<organism evidence="8 9">
    <name type="scientific">Conger conger</name>
    <name type="common">Conger eel</name>
    <name type="synonym">Muraena conger</name>
    <dbReference type="NCBI Taxonomy" id="82655"/>
    <lineage>
        <taxon>Eukaryota</taxon>
        <taxon>Metazoa</taxon>
        <taxon>Chordata</taxon>
        <taxon>Craniata</taxon>
        <taxon>Vertebrata</taxon>
        <taxon>Euteleostomi</taxon>
        <taxon>Actinopterygii</taxon>
        <taxon>Neopterygii</taxon>
        <taxon>Teleostei</taxon>
        <taxon>Anguilliformes</taxon>
        <taxon>Congridae</taxon>
        <taxon>Conger</taxon>
    </lineage>
</organism>
<dbReference type="PANTHER" id="PTHR46600">
    <property type="entry name" value="THAP DOMAIN-CONTAINING"/>
    <property type="match status" value="1"/>
</dbReference>
<dbReference type="GO" id="GO:0043565">
    <property type="term" value="F:sequence-specific DNA binding"/>
    <property type="evidence" value="ECO:0007669"/>
    <property type="project" value="UniProtKB-UniRule"/>
</dbReference>
<keyword evidence="9" id="KW-1185">Reference proteome</keyword>